<organism evidence="2 3">
    <name type="scientific">Xenopus tropicalis</name>
    <name type="common">Western clawed frog</name>
    <name type="synonym">Silurana tropicalis</name>
    <dbReference type="NCBI Taxonomy" id="8364"/>
    <lineage>
        <taxon>Eukaryota</taxon>
        <taxon>Metazoa</taxon>
        <taxon>Chordata</taxon>
        <taxon>Craniata</taxon>
        <taxon>Vertebrata</taxon>
        <taxon>Euteleostomi</taxon>
        <taxon>Amphibia</taxon>
        <taxon>Batrachia</taxon>
        <taxon>Anura</taxon>
        <taxon>Pipoidea</taxon>
        <taxon>Pipidae</taxon>
        <taxon>Xenopodinae</taxon>
        <taxon>Xenopus</taxon>
        <taxon>Silurana</taxon>
    </lineage>
</organism>
<feature type="compositionally biased region" description="Basic and acidic residues" evidence="1">
    <location>
        <begin position="179"/>
        <end position="190"/>
    </location>
</feature>
<dbReference type="AGR" id="Xenbase:XB-GENE-29088775"/>
<dbReference type="Xenbase" id="XB-GENE-29088775">
    <property type="gene designation" value="LOC105945555"/>
</dbReference>
<evidence type="ECO:0000313" key="3">
    <source>
        <dbReference type="RefSeq" id="XP_031757866.1"/>
    </source>
</evidence>
<evidence type="ECO:0000313" key="4">
    <source>
        <dbReference type="Xenbase" id="XB-GENE-29088775"/>
    </source>
</evidence>
<accession>A0A8J1JMN3</accession>
<feature type="region of interest" description="Disordered" evidence="1">
    <location>
        <begin position="205"/>
        <end position="246"/>
    </location>
</feature>
<dbReference type="OrthoDB" id="10507883at2759"/>
<reference evidence="3" key="1">
    <citation type="submission" date="2025-08" db="UniProtKB">
        <authorList>
            <consortium name="RefSeq"/>
        </authorList>
    </citation>
    <scope>IDENTIFICATION</scope>
    <source>
        <strain evidence="3">Nigerian</strain>
        <tissue evidence="3">Liver and blood</tissue>
    </source>
</reference>
<dbReference type="AlphaFoldDB" id="A0A8J1JMN3"/>
<name>A0A8J1JMN3_XENTR</name>
<protein>
    <submittedName>
        <fullName evidence="3">Uncharacterized protein LOC105945555</fullName>
    </submittedName>
</protein>
<evidence type="ECO:0000256" key="1">
    <source>
        <dbReference type="SAM" id="MobiDB-lite"/>
    </source>
</evidence>
<evidence type="ECO:0000313" key="2">
    <source>
        <dbReference type="Proteomes" id="UP000008143"/>
    </source>
</evidence>
<dbReference type="RefSeq" id="XP_031757866.1">
    <property type="nucleotide sequence ID" value="XM_031902006.1"/>
</dbReference>
<proteinExistence type="predicted"/>
<dbReference type="Proteomes" id="UP000008143">
    <property type="component" value="Chromosome 5"/>
</dbReference>
<dbReference type="GeneID" id="105945555"/>
<gene>
    <name evidence="3 4" type="primary">LOC105945555</name>
</gene>
<keyword evidence="2" id="KW-1185">Reference proteome</keyword>
<sequence length="246" mass="28073">MNLNSVHRCPTRDTVVQERDIKQDSKEYSYREIAGYTESWPVCPVPAERGSYAESSDAPLVQEKPRPIVLLIPQDIRCDGLLCPIPPIESQLTNPELSSAILQDFLPIVPYIQLLVFPTENKSTLTEELMDLFSLEKFIVLLDLFCLYWCYKKSSKKTKDGASAETESDAEPSPIIQHQSDEAAEHREESAMSFPTDCTYFFQHQEPKSKKKRLGFNVRKSFCRPPNKTQKNGTGHGNEQKELRDT</sequence>
<feature type="region of interest" description="Disordered" evidence="1">
    <location>
        <begin position="162"/>
        <end position="192"/>
    </location>
</feature>
<dbReference type="KEGG" id="xtr:105945555"/>